<dbReference type="PANTHER" id="PTHR43031:SF1">
    <property type="entry name" value="PYRIDINE NUCLEOTIDE-DISULPHIDE OXIDOREDUCTASE"/>
    <property type="match status" value="1"/>
</dbReference>
<proteinExistence type="predicted"/>
<evidence type="ECO:0000313" key="2">
    <source>
        <dbReference type="EMBL" id="QHC02003.1"/>
    </source>
</evidence>
<evidence type="ECO:0000313" key="3">
    <source>
        <dbReference type="Proteomes" id="UP000463857"/>
    </source>
</evidence>
<dbReference type="Proteomes" id="UP000463857">
    <property type="component" value="Chromosome"/>
</dbReference>
<dbReference type="KEGG" id="eke:EK0264_18110"/>
<dbReference type="InterPro" id="IPR036873">
    <property type="entry name" value="Rhodanese-like_dom_sf"/>
</dbReference>
<dbReference type="AlphaFoldDB" id="A0A7L4YSQ4"/>
<dbReference type="OrthoDB" id="9800872at2"/>
<dbReference type="InParanoid" id="A0A7L4YSQ4"/>
<feature type="domain" description="Rhodanese" evidence="1">
    <location>
        <begin position="38"/>
        <end position="135"/>
    </location>
</feature>
<gene>
    <name evidence="2" type="ORF">EK0264_18110</name>
</gene>
<evidence type="ECO:0000259" key="1">
    <source>
        <dbReference type="PROSITE" id="PS50206"/>
    </source>
</evidence>
<protein>
    <submittedName>
        <fullName evidence="2">Rhodanese-like domain-containing protein</fullName>
    </submittedName>
</protein>
<name>A0A7L4YSQ4_9ACTN</name>
<accession>A0A7L4YSQ4</accession>
<dbReference type="SUPFAM" id="SSF52821">
    <property type="entry name" value="Rhodanese/Cell cycle control phosphatase"/>
    <property type="match status" value="1"/>
</dbReference>
<organism evidence="2 3">
    <name type="scientific">Epidermidibacterium keratini</name>
    <dbReference type="NCBI Taxonomy" id="1891644"/>
    <lineage>
        <taxon>Bacteria</taxon>
        <taxon>Bacillati</taxon>
        <taxon>Actinomycetota</taxon>
        <taxon>Actinomycetes</taxon>
        <taxon>Sporichthyales</taxon>
        <taxon>Sporichthyaceae</taxon>
        <taxon>Epidermidibacterium</taxon>
    </lineage>
</organism>
<dbReference type="InterPro" id="IPR001763">
    <property type="entry name" value="Rhodanese-like_dom"/>
</dbReference>
<dbReference type="Gene3D" id="3.40.250.10">
    <property type="entry name" value="Rhodanese-like domain"/>
    <property type="match status" value="1"/>
</dbReference>
<dbReference type="EMBL" id="CP047156">
    <property type="protein sequence ID" value="QHC02003.1"/>
    <property type="molecule type" value="Genomic_DNA"/>
</dbReference>
<dbReference type="PANTHER" id="PTHR43031">
    <property type="entry name" value="FAD-DEPENDENT OXIDOREDUCTASE"/>
    <property type="match status" value="1"/>
</dbReference>
<dbReference type="PROSITE" id="PS50206">
    <property type="entry name" value="RHODANESE_3"/>
    <property type="match status" value="1"/>
</dbReference>
<dbReference type="InterPro" id="IPR050229">
    <property type="entry name" value="GlpE_sulfurtransferase"/>
</dbReference>
<dbReference type="Pfam" id="PF00581">
    <property type="entry name" value="Rhodanese"/>
    <property type="match status" value="1"/>
</dbReference>
<dbReference type="SMART" id="SM00450">
    <property type="entry name" value="RHOD"/>
    <property type="match status" value="1"/>
</dbReference>
<keyword evidence="3" id="KW-1185">Reference proteome</keyword>
<sequence length="142" mass="15744">MSKRQPGEPLARNFKTIVAEADAKVETLSVAEAAERREDPNVQFVDIRDVRELDREGTIPGAIHAPRGMLEFWVDPESPYYRSELDNGKKLVLFCGGGWRSALSAASLTDMGVEDVAHMDGGFGAWKEAGQPTEPRQRRSKD</sequence>
<dbReference type="RefSeq" id="WP_159547127.1">
    <property type="nucleotide sequence ID" value="NZ_CP047156.1"/>
</dbReference>
<reference evidence="2 3" key="1">
    <citation type="journal article" date="2018" name="Int. J. Syst. Evol. Microbiol.">
        <title>Epidermidibacterium keratini gen. nov., sp. nov., a member of the family Sporichthyaceae, isolated from keratin epidermis.</title>
        <authorList>
            <person name="Lee D.G."/>
            <person name="Trujillo M.E."/>
            <person name="Kang S."/>
            <person name="Nam J.J."/>
            <person name="Kim Y.J."/>
        </authorList>
    </citation>
    <scope>NUCLEOTIDE SEQUENCE [LARGE SCALE GENOMIC DNA]</scope>
    <source>
        <strain evidence="2 3">EPI-7</strain>
    </source>
</reference>
<dbReference type="CDD" id="cd01447">
    <property type="entry name" value="Polysulfide_ST"/>
    <property type="match status" value="1"/>
</dbReference>